<reference evidence="2 3" key="1">
    <citation type="journal article" date="2016" name="Genome Biol. Evol.">
        <title>Divergent and convergent evolution of fungal pathogenicity.</title>
        <authorList>
            <person name="Shang Y."/>
            <person name="Xiao G."/>
            <person name="Zheng P."/>
            <person name="Cen K."/>
            <person name="Zhan S."/>
            <person name="Wang C."/>
        </authorList>
    </citation>
    <scope>NUCLEOTIDE SEQUENCE [LARGE SCALE GENOMIC DNA]</scope>
    <source>
        <strain evidence="2 3">RCEF 264</strain>
    </source>
</reference>
<dbReference type="EMBL" id="AZHD01000003">
    <property type="protein sequence ID" value="OAA65886.1"/>
    <property type="molecule type" value="Genomic_DNA"/>
</dbReference>
<evidence type="ECO:0000313" key="3">
    <source>
        <dbReference type="Proteomes" id="UP000076874"/>
    </source>
</evidence>
<feature type="region of interest" description="Disordered" evidence="1">
    <location>
        <begin position="1"/>
        <end position="39"/>
    </location>
</feature>
<keyword evidence="3" id="KW-1185">Reference proteome</keyword>
<sequence length="75" mass="8022">MFFYRKRQQQQRVLPLVSGRRPPQTNHGDGDGDGDGNGFPGLDTVCIQSPLLRLCVTAVLVLGPKVSDCPLDGGG</sequence>
<dbReference type="Proteomes" id="UP000076874">
    <property type="component" value="Unassembled WGS sequence"/>
</dbReference>
<proteinExistence type="predicted"/>
<protein>
    <submittedName>
        <fullName evidence="2">Uncharacterized protein</fullName>
    </submittedName>
</protein>
<name>A0A167Y631_9HYPO</name>
<evidence type="ECO:0000256" key="1">
    <source>
        <dbReference type="SAM" id="MobiDB-lite"/>
    </source>
</evidence>
<gene>
    <name evidence="2" type="ORF">SPI_02673</name>
</gene>
<comment type="caution">
    <text evidence="2">The sequence shown here is derived from an EMBL/GenBank/DDBJ whole genome shotgun (WGS) entry which is preliminary data.</text>
</comment>
<evidence type="ECO:0000313" key="2">
    <source>
        <dbReference type="EMBL" id="OAA65886.1"/>
    </source>
</evidence>
<organism evidence="2 3">
    <name type="scientific">Niveomyces insectorum RCEF 264</name>
    <dbReference type="NCBI Taxonomy" id="1081102"/>
    <lineage>
        <taxon>Eukaryota</taxon>
        <taxon>Fungi</taxon>
        <taxon>Dikarya</taxon>
        <taxon>Ascomycota</taxon>
        <taxon>Pezizomycotina</taxon>
        <taxon>Sordariomycetes</taxon>
        <taxon>Hypocreomycetidae</taxon>
        <taxon>Hypocreales</taxon>
        <taxon>Cordycipitaceae</taxon>
        <taxon>Niveomyces</taxon>
    </lineage>
</organism>
<dbReference type="AlphaFoldDB" id="A0A167Y631"/>
<accession>A0A167Y631</accession>